<proteinExistence type="predicted"/>
<name>A0A5C5WUB4_9BACT</name>
<evidence type="ECO:0000313" key="2">
    <source>
        <dbReference type="EMBL" id="TWT54178.1"/>
    </source>
</evidence>
<comment type="caution">
    <text evidence="2">The sequence shown here is derived from an EMBL/GenBank/DDBJ whole genome shotgun (WGS) entry which is preliminary data.</text>
</comment>
<gene>
    <name evidence="2" type="primary">kfoC</name>
    <name evidence="2" type="ORF">Pla22_18130</name>
</gene>
<dbReference type="SUPFAM" id="SSF53448">
    <property type="entry name" value="Nucleotide-diphospho-sugar transferases"/>
    <property type="match status" value="1"/>
</dbReference>
<dbReference type="EMBL" id="SJPI01000001">
    <property type="protein sequence ID" value="TWT54178.1"/>
    <property type="molecule type" value="Genomic_DNA"/>
</dbReference>
<dbReference type="PANTHER" id="PTHR43685">
    <property type="entry name" value="GLYCOSYLTRANSFERASE"/>
    <property type="match status" value="1"/>
</dbReference>
<dbReference type="InterPro" id="IPR001173">
    <property type="entry name" value="Glyco_trans_2-like"/>
</dbReference>
<sequence length="289" mass="32463">MSTNAPVNAAMNATLNAPKLISVVLSTYNQPVWLAKVLRGYQSQTFRNFEIVIADDGSGTQTREVVKRFQSETDLTIRHIWHEDDGFRKCTILNRGIQASEGDYVLFSDGDCVPRADFVGNHHAAAKRGHFLSGGYYKLSMPLSEKISEQDIESGEAFELAWLRRQGLPFSHRWLRIAAGKYTAPFLNSLTTTRPTWNGNNSSGWKSDIVSAGGFDERMRYGGEDRELGERLENAGIHGIHIRFDTLLLHLDHGRGYANDEDLNRNLAIRRETRDSGRTRTDHGIARAA</sequence>
<evidence type="ECO:0000259" key="1">
    <source>
        <dbReference type="Pfam" id="PF00535"/>
    </source>
</evidence>
<dbReference type="InterPro" id="IPR029044">
    <property type="entry name" value="Nucleotide-diphossugar_trans"/>
</dbReference>
<evidence type="ECO:0000313" key="3">
    <source>
        <dbReference type="Proteomes" id="UP000316598"/>
    </source>
</evidence>
<dbReference type="CDD" id="cd06420">
    <property type="entry name" value="GT2_Chondriotin_Pol_N"/>
    <property type="match status" value="1"/>
</dbReference>
<protein>
    <submittedName>
        <fullName evidence="2">Chondroitin synthase</fullName>
    </submittedName>
</protein>
<keyword evidence="3" id="KW-1185">Reference proteome</keyword>
<dbReference type="Pfam" id="PF00535">
    <property type="entry name" value="Glycos_transf_2"/>
    <property type="match status" value="1"/>
</dbReference>
<dbReference type="AlphaFoldDB" id="A0A5C5WUB4"/>
<reference evidence="2 3" key="1">
    <citation type="submission" date="2019-02" db="EMBL/GenBank/DDBJ databases">
        <title>Deep-cultivation of Planctomycetes and their phenomic and genomic characterization uncovers novel biology.</title>
        <authorList>
            <person name="Wiegand S."/>
            <person name="Jogler M."/>
            <person name="Boedeker C."/>
            <person name="Pinto D."/>
            <person name="Vollmers J."/>
            <person name="Rivas-Marin E."/>
            <person name="Kohn T."/>
            <person name="Peeters S.H."/>
            <person name="Heuer A."/>
            <person name="Rast P."/>
            <person name="Oberbeckmann S."/>
            <person name="Bunk B."/>
            <person name="Jeske O."/>
            <person name="Meyerdierks A."/>
            <person name="Storesund J.E."/>
            <person name="Kallscheuer N."/>
            <person name="Luecker S."/>
            <person name="Lage O.M."/>
            <person name="Pohl T."/>
            <person name="Merkel B.J."/>
            <person name="Hornburger P."/>
            <person name="Mueller R.-W."/>
            <person name="Bruemmer F."/>
            <person name="Labrenz M."/>
            <person name="Spormann A.M."/>
            <person name="Op Den Camp H."/>
            <person name="Overmann J."/>
            <person name="Amann R."/>
            <person name="Jetten M.S.M."/>
            <person name="Mascher T."/>
            <person name="Medema M.H."/>
            <person name="Devos D.P."/>
            <person name="Kaster A.-K."/>
            <person name="Ovreas L."/>
            <person name="Rohde M."/>
            <person name="Galperin M.Y."/>
            <person name="Jogler C."/>
        </authorList>
    </citation>
    <scope>NUCLEOTIDE SEQUENCE [LARGE SCALE GENOMIC DNA]</scope>
    <source>
        <strain evidence="2 3">Pla22</strain>
    </source>
</reference>
<dbReference type="Gene3D" id="3.90.550.10">
    <property type="entry name" value="Spore Coat Polysaccharide Biosynthesis Protein SpsA, Chain A"/>
    <property type="match status" value="1"/>
</dbReference>
<dbReference type="PANTHER" id="PTHR43685:SF3">
    <property type="entry name" value="SLR2126 PROTEIN"/>
    <property type="match status" value="1"/>
</dbReference>
<organism evidence="2 3">
    <name type="scientific">Rubripirellula amarantea</name>
    <dbReference type="NCBI Taxonomy" id="2527999"/>
    <lineage>
        <taxon>Bacteria</taxon>
        <taxon>Pseudomonadati</taxon>
        <taxon>Planctomycetota</taxon>
        <taxon>Planctomycetia</taxon>
        <taxon>Pirellulales</taxon>
        <taxon>Pirellulaceae</taxon>
        <taxon>Rubripirellula</taxon>
    </lineage>
</organism>
<accession>A0A5C5WUB4</accession>
<feature type="domain" description="Glycosyltransferase 2-like" evidence="1">
    <location>
        <begin position="22"/>
        <end position="130"/>
    </location>
</feature>
<dbReference type="InterPro" id="IPR050834">
    <property type="entry name" value="Glycosyltransf_2"/>
</dbReference>
<dbReference type="Proteomes" id="UP000316598">
    <property type="component" value="Unassembled WGS sequence"/>
</dbReference>